<evidence type="ECO:0000313" key="3">
    <source>
        <dbReference type="Proteomes" id="UP000450000"/>
    </source>
</evidence>
<feature type="compositionally biased region" description="Low complexity" evidence="1">
    <location>
        <begin position="344"/>
        <end position="358"/>
    </location>
</feature>
<evidence type="ECO:0000256" key="1">
    <source>
        <dbReference type="SAM" id="MobiDB-lite"/>
    </source>
</evidence>
<protein>
    <recommendedName>
        <fullName evidence="4">Helix-turn-helix domain-containing protein</fullName>
    </recommendedName>
</protein>
<dbReference type="InterPro" id="IPR036390">
    <property type="entry name" value="WH_DNA-bd_sf"/>
</dbReference>
<dbReference type="RefSeq" id="WP_153470605.1">
    <property type="nucleotide sequence ID" value="NZ_WBOF01000005.1"/>
</dbReference>
<dbReference type="EMBL" id="WBOF01000005">
    <property type="protein sequence ID" value="MQS17523.1"/>
    <property type="molecule type" value="Genomic_DNA"/>
</dbReference>
<evidence type="ECO:0008006" key="4">
    <source>
        <dbReference type="Google" id="ProtNLM"/>
    </source>
</evidence>
<feature type="region of interest" description="Disordered" evidence="1">
    <location>
        <begin position="281"/>
        <end position="366"/>
    </location>
</feature>
<dbReference type="SUPFAM" id="SSF46785">
    <property type="entry name" value="Winged helix' DNA-binding domain"/>
    <property type="match status" value="1"/>
</dbReference>
<gene>
    <name evidence="2" type="ORF">F7Q99_36395</name>
</gene>
<feature type="compositionally biased region" description="Basic and acidic residues" evidence="1">
    <location>
        <begin position="307"/>
        <end position="343"/>
    </location>
</feature>
<dbReference type="OrthoDB" id="4327016at2"/>
<sequence length="566" mass="61195">MTDFLTGLSLDAQGNLVPGGLDYIEFDVRLARDGSCPTVTKAAYMALASFANIEDHTTLTAEAVAAWSDEVRRAMLPYRKTLAACIGRTTKTLDRATTDLVQREFLIVTAQSTPGNPAVADANHYRLVDQERWARQLLERSSAALAPVLTGPDGRPLPRVQRDPGIDYVKLDARLVRVGERSPNYKAVYAAAASFTNINNRATSDRPPTLRELMACTGLSRSVVCEALAQLREDGVLLTRDNYHPADEGGGRAASSYLLLDARLWRRRAAARDDLEMNALTGGWRHEPDGGGDTTRTGVATPAGPGWRHEPDPNKSSNKNRDREPLPDARRASTAGKARETRAAAKTTPRSGSAATTTKKPRTKTIRTTATRPLAGEEEVFAAIDALGVSKHPAIRVPPLRRAVRDLLGAGRSPEHALARISDGWWKTGAPERIARGEIRGPVGYLAAVLSRQDCERPDCERGIVLSTGEECRACGLRETQRQAEHARRRLDAENQALDLVVAEEPGPLAVEPPAPAVDPVTWRCQAPGPDGLGTGICGRPGRGTPPALPMCPDCLESLHSAMSRR</sequence>
<dbReference type="AlphaFoldDB" id="A0A6N7L638"/>
<comment type="caution">
    <text evidence="2">The sequence shown here is derived from an EMBL/GenBank/DDBJ whole genome shotgun (WGS) entry which is preliminary data.</text>
</comment>
<proteinExistence type="predicted"/>
<name>A0A6N7L638_9ACTN</name>
<accession>A0A6N7L638</accession>
<keyword evidence="3" id="KW-1185">Reference proteome</keyword>
<dbReference type="Proteomes" id="UP000450000">
    <property type="component" value="Unassembled WGS sequence"/>
</dbReference>
<reference evidence="2 3" key="1">
    <citation type="submission" date="2019-09" db="EMBL/GenBank/DDBJ databases">
        <title>Genome Sequences of Streptomyces kaniharaensis ATCC 21070.</title>
        <authorList>
            <person name="Zhu W."/>
            <person name="De Crecy-Lagard V."/>
            <person name="Richards N.G."/>
        </authorList>
    </citation>
    <scope>NUCLEOTIDE SEQUENCE [LARGE SCALE GENOMIC DNA]</scope>
    <source>
        <strain evidence="2 3">SF-557</strain>
    </source>
</reference>
<organism evidence="2 3">
    <name type="scientific">Streptomyces kaniharaensis</name>
    <dbReference type="NCBI Taxonomy" id="212423"/>
    <lineage>
        <taxon>Bacteria</taxon>
        <taxon>Bacillati</taxon>
        <taxon>Actinomycetota</taxon>
        <taxon>Actinomycetes</taxon>
        <taxon>Kitasatosporales</taxon>
        <taxon>Streptomycetaceae</taxon>
        <taxon>Streptomyces</taxon>
    </lineage>
</organism>
<evidence type="ECO:0000313" key="2">
    <source>
        <dbReference type="EMBL" id="MQS17523.1"/>
    </source>
</evidence>